<dbReference type="EMBL" id="CAJOBB010022055">
    <property type="protein sequence ID" value="CAF4381403.1"/>
    <property type="molecule type" value="Genomic_DNA"/>
</dbReference>
<organism evidence="1 2">
    <name type="scientific">Adineta steineri</name>
    <dbReference type="NCBI Taxonomy" id="433720"/>
    <lineage>
        <taxon>Eukaryota</taxon>
        <taxon>Metazoa</taxon>
        <taxon>Spiralia</taxon>
        <taxon>Gnathifera</taxon>
        <taxon>Rotifera</taxon>
        <taxon>Eurotatoria</taxon>
        <taxon>Bdelloidea</taxon>
        <taxon>Adinetida</taxon>
        <taxon>Adinetidae</taxon>
        <taxon>Adineta</taxon>
    </lineage>
</organism>
<protein>
    <submittedName>
        <fullName evidence="1">Uncharacterized protein</fullName>
    </submittedName>
</protein>
<accession>A0A820N398</accession>
<feature type="non-terminal residue" evidence="1">
    <location>
        <position position="48"/>
    </location>
</feature>
<evidence type="ECO:0000313" key="2">
    <source>
        <dbReference type="Proteomes" id="UP000663868"/>
    </source>
</evidence>
<comment type="caution">
    <text evidence="1">The sequence shown here is derived from an EMBL/GenBank/DDBJ whole genome shotgun (WGS) entry which is preliminary data.</text>
</comment>
<dbReference type="Proteomes" id="UP000663868">
    <property type="component" value="Unassembled WGS sequence"/>
</dbReference>
<dbReference type="AlphaFoldDB" id="A0A820N398"/>
<reference evidence="1" key="1">
    <citation type="submission" date="2021-02" db="EMBL/GenBank/DDBJ databases">
        <authorList>
            <person name="Nowell W R."/>
        </authorList>
    </citation>
    <scope>NUCLEOTIDE SEQUENCE</scope>
</reference>
<evidence type="ECO:0000313" key="1">
    <source>
        <dbReference type="EMBL" id="CAF4381403.1"/>
    </source>
</evidence>
<name>A0A820N398_9BILA</name>
<sequence>MRHCTFNSSKLKDRPQDRALRDAYVIRINNPKINLLVISANELILWNA</sequence>
<gene>
    <name evidence="1" type="ORF">KXQ929_LOCUS49933</name>
</gene>
<proteinExistence type="predicted"/>